<keyword evidence="5" id="KW-1185">Reference proteome</keyword>
<dbReference type="InParanoid" id="K1WU96"/>
<gene>
    <name evidence="4" type="ORF">MBM_05080</name>
</gene>
<feature type="region of interest" description="Disordered" evidence="2">
    <location>
        <begin position="160"/>
        <end position="186"/>
    </location>
</feature>
<dbReference type="AlphaFoldDB" id="K1WU96"/>
<feature type="region of interest" description="Disordered" evidence="2">
    <location>
        <begin position="581"/>
        <end position="682"/>
    </location>
</feature>
<evidence type="ECO:0000256" key="1">
    <source>
        <dbReference type="ARBA" id="ARBA00010954"/>
    </source>
</evidence>
<keyword evidence="3" id="KW-0732">Signal</keyword>
<dbReference type="OrthoDB" id="276323at2759"/>
<evidence type="ECO:0000256" key="2">
    <source>
        <dbReference type="SAM" id="MobiDB-lite"/>
    </source>
</evidence>
<evidence type="ECO:0000313" key="4">
    <source>
        <dbReference type="EMBL" id="EKD16611.1"/>
    </source>
</evidence>
<protein>
    <submittedName>
        <fullName evidence="4">cAMP-mediated signaling protein Sok1</fullName>
    </submittedName>
</protein>
<feature type="compositionally biased region" description="Basic residues" evidence="2">
    <location>
        <begin position="101"/>
        <end position="119"/>
    </location>
</feature>
<feature type="chain" id="PRO_5003852724" evidence="3">
    <location>
        <begin position="23"/>
        <end position="850"/>
    </location>
</feature>
<comment type="similarity">
    <text evidence="1">Belongs to the TCP11 family.</text>
</comment>
<dbReference type="HOGENOM" id="CLU_016970_0_0_1"/>
<organism evidence="4 5">
    <name type="scientific">Marssonina brunnea f. sp. multigermtubi (strain MB_m1)</name>
    <name type="common">Marssonina leaf spot fungus</name>
    <dbReference type="NCBI Taxonomy" id="1072389"/>
    <lineage>
        <taxon>Eukaryota</taxon>
        <taxon>Fungi</taxon>
        <taxon>Dikarya</taxon>
        <taxon>Ascomycota</taxon>
        <taxon>Pezizomycotina</taxon>
        <taxon>Leotiomycetes</taxon>
        <taxon>Helotiales</taxon>
        <taxon>Drepanopezizaceae</taxon>
        <taxon>Drepanopeziza</taxon>
    </lineage>
</organism>
<dbReference type="eggNOG" id="KOG1981">
    <property type="taxonomic scope" value="Eukaryota"/>
</dbReference>
<reference evidence="4 5" key="1">
    <citation type="journal article" date="2012" name="BMC Genomics">
        <title>Sequencing the genome of Marssonina brunnea reveals fungus-poplar co-evolution.</title>
        <authorList>
            <person name="Zhu S."/>
            <person name="Cao Y.-Z."/>
            <person name="Jiang C."/>
            <person name="Tan B.-Y."/>
            <person name="Wang Z."/>
            <person name="Feng S."/>
            <person name="Zhang L."/>
            <person name="Su X.-H."/>
            <person name="Brejova B."/>
            <person name="Vinar T."/>
            <person name="Xu M."/>
            <person name="Wang M.-X."/>
            <person name="Zhang S.-G."/>
            <person name="Huang M.-R."/>
            <person name="Wu R."/>
            <person name="Zhou Y."/>
        </authorList>
    </citation>
    <scope>NUCLEOTIDE SEQUENCE [LARGE SCALE GENOMIC DNA]</scope>
    <source>
        <strain evidence="4 5">MB_m1</strain>
    </source>
</reference>
<dbReference type="GO" id="GO:0010737">
    <property type="term" value="P:protein kinase A signaling"/>
    <property type="evidence" value="ECO:0007669"/>
    <property type="project" value="TreeGrafter"/>
</dbReference>
<accession>K1WU96</accession>
<feature type="signal peptide" evidence="3">
    <location>
        <begin position="1"/>
        <end position="22"/>
    </location>
</feature>
<feature type="compositionally biased region" description="Polar residues" evidence="2">
    <location>
        <begin position="163"/>
        <end position="179"/>
    </location>
</feature>
<evidence type="ECO:0000256" key="3">
    <source>
        <dbReference type="SAM" id="SignalP"/>
    </source>
</evidence>
<feature type="region of interest" description="Disordered" evidence="2">
    <location>
        <begin position="85"/>
        <end position="129"/>
    </location>
</feature>
<dbReference type="KEGG" id="mbe:MBM_05080"/>
<feature type="compositionally biased region" description="Polar residues" evidence="2">
    <location>
        <begin position="252"/>
        <end position="267"/>
    </location>
</feature>
<dbReference type="Proteomes" id="UP000006753">
    <property type="component" value="Unassembled WGS sequence"/>
</dbReference>
<feature type="compositionally biased region" description="Low complexity" evidence="2">
    <location>
        <begin position="656"/>
        <end position="673"/>
    </location>
</feature>
<dbReference type="PANTHER" id="PTHR12832:SF11">
    <property type="entry name" value="LD23868P"/>
    <property type="match status" value="1"/>
</dbReference>
<evidence type="ECO:0000313" key="5">
    <source>
        <dbReference type="Proteomes" id="UP000006753"/>
    </source>
</evidence>
<feature type="compositionally biased region" description="Polar residues" evidence="2">
    <location>
        <begin position="581"/>
        <end position="595"/>
    </location>
</feature>
<dbReference type="EMBL" id="JH921438">
    <property type="protein sequence ID" value="EKD16611.1"/>
    <property type="molecule type" value="Genomic_DNA"/>
</dbReference>
<sequence length="850" mass="94096">MALALVLALVLAMGMATYRAMAIAIDQVLPIDDRAILLAPGESSALTLEVPTPNTDPASLSTITITVTITVTIKVQVKVQVKVTPSPLPETKPGLEEKKKNNNNRKRNLSRGTKTHRRPPLPIDTRRNLAQEKFRGWAGRIPIIMESDKTERNRANSIAAANDHSTAPTNNDGQMATQPKESRSQGAVDLGVEEAYGIAEQGTKSVGSPSPRNHQPNYEPSQTAPSVGSQINYEPAARSSRMSHPNYAPGQAATNRARSTFTPNPSKTADRDTRTSVKPISIEPPVTKVTLSELDVTKIVNNPKLRHDINFDPELHFRPNLDGEKGRRKTEKANNFWETMRGQLREFLTNRETFEKELGDSEWCLPATLNAIRGILETLVPQRDKASVEETFNVELLMQQFRKGVADLVKLATWLSQLLKCHCAPMRDNWVDDMVSQLSNGDKTGDVAMLVAGMKNLMGVLEAMKLDVANHQIRCLRPLLIDDTVHFEQKFFMKKIAMGRVDVAGAHAWFKRASSSSGMQSQTMDFVNALVQLTLPSKSEMFPHTFLFDEERLVKLRSDMLDMINLEICMQLYRNLESQSRSYPTLDDTPSTSAVVSPFHRPASPADDTVFSSPTIPSLHHFDSARSGHQERGHFIRHPSGRQVWKPRVGDAYAESATSSPRSSPSSTASTPDTLPPTPLYLSPDFSESASQLRTSLIAILSSSTSSTKWVSVSNDLALQILRSTTTSLTRLPQFEAHLAFHISNPRSKLYLDAEERVLAELGNQLKKLVHAYTPLSNLQIFEAATAPKTASGSSSGQRNGFKDEISEIATRIAHIGLLHWRVWAPLAYLVDPNAVEDVRIYSARARSMP</sequence>
<dbReference type="Pfam" id="PF05794">
    <property type="entry name" value="Tcp11"/>
    <property type="match status" value="2"/>
</dbReference>
<feature type="compositionally biased region" description="Polar residues" evidence="2">
    <location>
        <begin position="202"/>
        <end position="232"/>
    </location>
</feature>
<feature type="compositionally biased region" description="Basic and acidic residues" evidence="2">
    <location>
        <begin position="620"/>
        <end position="634"/>
    </location>
</feature>
<feature type="region of interest" description="Disordered" evidence="2">
    <location>
        <begin position="202"/>
        <end position="275"/>
    </location>
</feature>
<name>K1WU96_MARBU</name>
<dbReference type="PANTHER" id="PTHR12832">
    <property type="entry name" value="TESTIS-SPECIFIC PROTEIN PBS13 T-COMPLEX 11"/>
    <property type="match status" value="1"/>
</dbReference>
<proteinExistence type="inferred from homology"/>
<dbReference type="InterPro" id="IPR008862">
    <property type="entry name" value="Tcp11"/>
</dbReference>
<dbReference type="GeneID" id="18761015"/>